<dbReference type="AlphaFoldDB" id="A0A9Q3FDY3"/>
<comment type="caution">
    <text evidence="1">The sequence shown here is derived from an EMBL/GenBank/DDBJ whole genome shotgun (WGS) entry which is preliminary data.</text>
</comment>
<proteinExistence type="predicted"/>
<evidence type="ECO:0000313" key="1">
    <source>
        <dbReference type="EMBL" id="MBW0535490.1"/>
    </source>
</evidence>
<gene>
    <name evidence="1" type="ORF">O181_075205</name>
</gene>
<dbReference type="Proteomes" id="UP000765509">
    <property type="component" value="Unassembled WGS sequence"/>
</dbReference>
<evidence type="ECO:0000313" key="2">
    <source>
        <dbReference type="Proteomes" id="UP000765509"/>
    </source>
</evidence>
<dbReference type="EMBL" id="AVOT02040286">
    <property type="protein sequence ID" value="MBW0535490.1"/>
    <property type="molecule type" value="Genomic_DNA"/>
</dbReference>
<organism evidence="1 2">
    <name type="scientific">Austropuccinia psidii MF-1</name>
    <dbReference type="NCBI Taxonomy" id="1389203"/>
    <lineage>
        <taxon>Eukaryota</taxon>
        <taxon>Fungi</taxon>
        <taxon>Dikarya</taxon>
        <taxon>Basidiomycota</taxon>
        <taxon>Pucciniomycotina</taxon>
        <taxon>Pucciniomycetes</taxon>
        <taxon>Pucciniales</taxon>
        <taxon>Sphaerophragmiaceae</taxon>
        <taxon>Austropuccinia</taxon>
    </lineage>
</organism>
<name>A0A9Q3FDY3_9BASI</name>
<reference evidence="1" key="1">
    <citation type="submission" date="2021-03" db="EMBL/GenBank/DDBJ databases">
        <title>Draft genome sequence of rust myrtle Austropuccinia psidii MF-1, a brazilian biotype.</title>
        <authorList>
            <person name="Quecine M.C."/>
            <person name="Pachon D.M.R."/>
            <person name="Bonatelli M.L."/>
            <person name="Correr F.H."/>
            <person name="Franceschini L.M."/>
            <person name="Leite T.F."/>
            <person name="Margarido G.R.A."/>
            <person name="Almeida C.A."/>
            <person name="Ferrarezi J.A."/>
            <person name="Labate C.A."/>
        </authorList>
    </citation>
    <scope>NUCLEOTIDE SEQUENCE</scope>
    <source>
        <strain evidence="1">MF-1</strain>
    </source>
</reference>
<sequence>MSIPAGLAKTLHALYLLVQDLFPPSKPQKQQVENTLFEAIALHMDDQRPPVTFDIPNSTSNYYLSVEIRAVQYFGSFSSVNKVTLAPEGNEIQEGSSTTSTGALTPTLTGLVDNILHLIITFNLVQAHTKVYSINTQKIGEQLVHQGVDPLQALVTIQGQTKAGKPCYNKIAAFLTGGVCGLLVCSADYCITLAKGTLKLL</sequence>
<keyword evidence="2" id="KW-1185">Reference proteome</keyword>
<accession>A0A9Q3FDY3</accession>
<protein>
    <submittedName>
        <fullName evidence="1">Uncharacterized protein</fullName>
    </submittedName>
</protein>
<dbReference type="OrthoDB" id="2506555at2759"/>